<dbReference type="PANTHER" id="PTHR36302">
    <property type="entry name" value="BLR7088 PROTEIN"/>
    <property type="match status" value="1"/>
</dbReference>
<feature type="signal peptide" evidence="1">
    <location>
        <begin position="1"/>
        <end position="20"/>
    </location>
</feature>
<dbReference type="EMBL" id="JAGRQC010000002">
    <property type="protein sequence ID" value="MBR0552137.1"/>
    <property type="molecule type" value="Genomic_DNA"/>
</dbReference>
<comment type="caution">
    <text evidence="2">The sequence shown here is derived from an EMBL/GenBank/DDBJ whole genome shotgun (WGS) entry which is preliminary data.</text>
</comment>
<dbReference type="Pfam" id="PF04314">
    <property type="entry name" value="PCuAC"/>
    <property type="match status" value="1"/>
</dbReference>
<evidence type="ECO:0000313" key="3">
    <source>
        <dbReference type="Proteomes" id="UP000676996"/>
    </source>
</evidence>
<dbReference type="InterPro" id="IPR058248">
    <property type="entry name" value="Lxx211020-like"/>
</dbReference>
<proteinExistence type="predicted"/>
<accession>A0A8T4IBV3</accession>
<protein>
    <submittedName>
        <fullName evidence="2">Copper chaperone PCu(A)C</fullName>
    </submittedName>
</protein>
<dbReference type="RefSeq" id="WP_284053434.1">
    <property type="nucleotide sequence ID" value="NZ_JAGRQC010000002.1"/>
</dbReference>
<name>A0A8T4IBV3_9SPHN</name>
<keyword evidence="3" id="KW-1185">Reference proteome</keyword>
<keyword evidence="1" id="KW-0732">Signal</keyword>
<sequence>MRLLALLALPVLLASCSHPAELSADQAWIRLPAVKGRPAAAYFTMHGGKDNATLLAAATPIATRAELHQSMRMDTGKGTAMDTMKPIANVAVPAGETVKFEPGGKHVMLFDISPKAKPGNDTRLSLSFAGGRTLEIPAKLVAAGDPSPY</sequence>
<dbReference type="Proteomes" id="UP000676996">
    <property type="component" value="Unassembled WGS sequence"/>
</dbReference>
<evidence type="ECO:0000313" key="2">
    <source>
        <dbReference type="EMBL" id="MBR0552137.1"/>
    </source>
</evidence>
<dbReference type="Gene3D" id="2.60.40.1890">
    <property type="entry name" value="PCu(A)C copper chaperone"/>
    <property type="match status" value="1"/>
</dbReference>
<reference evidence="2" key="1">
    <citation type="submission" date="2021-04" db="EMBL/GenBank/DDBJ databases">
        <title>Ouciella asimina sp. nov., isolated from the surface seawater in the hydrothermal field of Okinawa Trough.</title>
        <authorList>
            <person name="Shuang W."/>
        </authorList>
    </citation>
    <scope>NUCLEOTIDE SEQUENCE</scope>
    <source>
        <strain evidence="2">LXI357</strain>
    </source>
</reference>
<feature type="chain" id="PRO_5035771458" evidence="1">
    <location>
        <begin position="21"/>
        <end position="149"/>
    </location>
</feature>
<dbReference type="InterPro" id="IPR007410">
    <property type="entry name" value="LpqE-like"/>
</dbReference>
<dbReference type="SUPFAM" id="SSF110087">
    <property type="entry name" value="DR1885-like metal-binding protein"/>
    <property type="match status" value="1"/>
</dbReference>
<dbReference type="PROSITE" id="PS51257">
    <property type="entry name" value="PROKAR_LIPOPROTEIN"/>
    <property type="match status" value="1"/>
</dbReference>
<dbReference type="PANTHER" id="PTHR36302:SF1">
    <property type="entry name" value="COPPER CHAPERONE PCU(A)C"/>
    <property type="match status" value="1"/>
</dbReference>
<dbReference type="AlphaFoldDB" id="A0A8T4IBV3"/>
<dbReference type="InterPro" id="IPR036182">
    <property type="entry name" value="PCuAC_sf"/>
</dbReference>
<organism evidence="2 3">
    <name type="scientific">Stakelama marina</name>
    <dbReference type="NCBI Taxonomy" id="2826939"/>
    <lineage>
        <taxon>Bacteria</taxon>
        <taxon>Pseudomonadati</taxon>
        <taxon>Pseudomonadota</taxon>
        <taxon>Alphaproteobacteria</taxon>
        <taxon>Sphingomonadales</taxon>
        <taxon>Sphingomonadaceae</taxon>
        <taxon>Stakelama</taxon>
    </lineage>
</organism>
<evidence type="ECO:0000256" key="1">
    <source>
        <dbReference type="SAM" id="SignalP"/>
    </source>
</evidence>
<gene>
    <name evidence="2" type="ORF">J7S20_06455</name>
</gene>